<keyword evidence="13" id="KW-0072">Autophagy</keyword>
<evidence type="ECO:0000256" key="6">
    <source>
        <dbReference type="ARBA" id="ARBA00013279"/>
    </source>
</evidence>
<evidence type="ECO:0000313" key="19">
    <source>
        <dbReference type="EMBL" id="ELA47630.1"/>
    </source>
</evidence>
<comment type="similarity">
    <text evidence="4">Belongs to the AB hydrolase superfamily. Lipase family.</text>
</comment>
<dbReference type="Gene3D" id="3.40.50.1820">
    <property type="entry name" value="alpha/beta hydrolase"/>
    <property type="match status" value="1"/>
</dbReference>
<dbReference type="GO" id="GO:0005775">
    <property type="term" value="C:vacuolar lumen"/>
    <property type="evidence" value="ECO:0007669"/>
    <property type="project" value="TreeGrafter"/>
</dbReference>
<evidence type="ECO:0000256" key="12">
    <source>
        <dbReference type="ARBA" id="ARBA00022989"/>
    </source>
</evidence>
<accession>L2GX04</accession>
<evidence type="ECO:0000256" key="14">
    <source>
        <dbReference type="ARBA" id="ARBA00023098"/>
    </source>
</evidence>
<keyword evidence="8" id="KW-0967">Endosome</keyword>
<evidence type="ECO:0000256" key="8">
    <source>
        <dbReference type="ARBA" id="ARBA00022753"/>
    </source>
</evidence>
<dbReference type="CDD" id="cd00741">
    <property type="entry name" value="Lipase"/>
    <property type="match status" value="1"/>
</dbReference>
<proteinExistence type="inferred from homology"/>
<dbReference type="RefSeq" id="XP_008073851.1">
    <property type="nucleotide sequence ID" value="XM_008075660.1"/>
</dbReference>
<dbReference type="PANTHER" id="PTHR47175">
    <property type="entry name" value="LIPASE ATG15-RELATED"/>
    <property type="match status" value="1"/>
</dbReference>
<keyword evidence="7" id="KW-0812">Transmembrane</keyword>
<keyword evidence="18" id="KW-0732">Signal</keyword>
<keyword evidence="12" id="KW-1133">Transmembrane helix</keyword>
<dbReference type="Proteomes" id="UP000011081">
    <property type="component" value="Unassembled WGS sequence"/>
</dbReference>
<evidence type="ECO:0000313" key="20">
    <source>
        <dbReference type="Proteomes" id="UP000011081"/>
    </source>
</evidence>
<dbReference type="EMBL" id="GL877414">
    <property type="protein sequence ID" value="ELA47630.1"/>
    <property type="molecule type" value="Genomic_DNA"/>
</dbReference>
<feature type="chain" id="PRO_5003960436" description="triacylglycerol lipase" evidence="18">
    <location>
        <begin position="24"/>
        <end position="380"/>
    </location>
</feature>
<gene>
    <name evidence="19" type="ORF">VCUG_00831</name>
</gene>
<evidence type="ECO:0000256" key="11">
    <source>
        <dbReference type="ARBA" id="ARBA00022968"/>
    </source>
</evidence>
<evidence type="ECO:0000256" key="7">
    <source>
        <dbReference type="ARBA" id="ARBA00022692"/>
    </source>
</evidence>
<evidence type="ECO:0000256" key="5">
    <source>
        <dbReference type="ARBA" id="ARBA00011137"/>
    </source>
</evidence>
<evidence type="ECO:0000256" key="17">
    <source>
        <dbReference type="ARBA" id="ARBA00029828"/>
    </source>
</evidence>
<keyword evidence="15" id="KW-0472">Membrane</keyword>
<keyword evidence="14" id="KW-0443">Lipid metabolism</keyword>
<keyword evidence="16" id="KW-0325">Glycoprotein</keyword>
<dbReference type="InterPro" id="IPR029058">
    <property type="entry name" value="AB_hydrolase_fold"/>
</dbReference>
<evidence type="ECO:0000256" key="3">
    <source>
        <dbReference type="ARBA" id="ARBA00004343"/>
    </source>
</evidence>
<dbReference type="OrthoDB" id="58570at2759"/>
<dbReference type="InterPro" id="IPR050805">
    <property type="entry name" value="ATG15_Lipase"/>
</dbReference>
<evidence type="ECO:0000256" key="16">
    <source>
        <dbReference type="ARBA" id="ARBA00023180"/>
    </source>
</evidence>
<dbReference type="STRING" id="948595.L2GX04"/>
<evidence type="ECO:0000256" key="9">
    <source>
        <dbReference type="ARBA" id="ARBA00022801"/>
    </source>
</evidence>
<dbReference type="AlphaFoldDB" id="L2GX04"/>
<keyword evidence="9" id="KW-0378">Hydrolase</keyword>
<evidence type="ECO:0000256" key="15">
    <source>
        <dbReference type="ARBA" id="ARBA00023136"/>
    </source>
</evidence>
<dbReference type="PANTHER" id="PTHR47175:SF2">
    <property type="entry name" value="LIPASE ATG15-RELATED"/>
    <property type="match status" value="1"/>
</dbReference>
<evidence type="ECO:0000256" key="2">
    <source>
        <dbReference type="ARBA" id="ARBA00004270"/>
    </source>
</evidence>
<keyword evidence="10" id="KW-0442">Lipid degradation</keyword>
<dbReference type="SUPFAM" id="SSF53474">
    <property type="entry name" value="alpha/beta-Hydrolases"/>
    <property type="match status" value="1"/>
</dbReference>
<comment type="catalytic activity">
    <reaction evidence="1">
        <text>a triacylglycerol + H2O = a diacylglycerol + a fatty acid + H(+)</text>
        <dbReference type="Rhea" id="RHEA:12044"/>
        <dbReference type="ChEBI" id="CHEBI:15377"/>
        <dbReference type="ChEBI" id="CHEBI:15378"/>
        <dbReference type="ChEBI" id="CHEBI:17855"/>
        <dbReference type="ChEBI" id="CHEBI:18035"/>
        <dbReference type="ChEBI" id="CHEBI:28868"/>
        <dbReference type="EC" id="3.1.1.3"/>
    </reaction>
</comment>
<dbReference type="VEuPathDB" id="MicrosporidiaDB:VCUG_00831"/>
<dbReference type="GO" id="GO:0046461">
    <property type="term" value="P:neutral lipid catabolic process"/>
    <property type="evidence" value="ECO:0007669"/>
    <property type="project" value="TreeGrafter"/>
</dbReference>
<protein>
    <recommendedName>
        <fullName evidence="6">triacylglycerol lipase</fullName>
        <ecNumber evidence="6">3.1.1.3</ecNumber>
    </recommendedName>
    <alternativeName>
        <fullName evidence="17">Autophagy-related protein 15</fullName>
    </alternativeName>
</protein>
<dbReference type="GO" id="GO:0006660">
    <property type="term" value="P:phosphatidylserine catabolic process"/>
    <property type="evidence" value="ECO:0007669"/>
    <property type="project" value="TreeGrafter"/>
</dbReference>
<dbReference type="GO" id="GO:0034727">
    <property type="term" value="P:piecemeal microautophagy of the nucleus"/>
    <property type="evidence" value="ECO:0007669"/>
    <property type="project" value="TreeGrafter"/>
</dbReference>
<evidence type="ECO:0000256" key="18">
    <source>
        <dbReference type="SAM" id="SignalP"/>
    </source>
</evidence>
<feature type="signal peptide" evidence="18">
    <location>
        <begin position="1"/>
        <end position="23"/>
    </location>
</feature>
<keyword evidence="20" id="KW-1185">Reference proteome</keyword>
<dbReference type="GO" id="GO:0032585">
    <property type="term" value="C:multivesicular body membrane"/>
    <property type="evidence" value="ECO:0007669"/>
    <property type="project" value="UniProtKB-SubCell"/>
</dbReference>
<evidence type="ECO:0000256" key="13">
    <source>
        <dbReference type="ARBA" id="ARBA00023006"/>
    </source>
</evidence>
<comment type="subcellular location">
    <subcellularLocation>
        <location evidence="3">Endosome</location>
        <location evidence="3">Multivesicular body membrane</location>
        <topology evidence="3">Single-pass type II membrane protein</topology>
    </subcellularLocation>
    <subcellularLocation>
        <location evidence="2">Prevacuolar compartment membrane</location>
        <topology evidence="2">Single-pass type II membrane protein</topology>
    </subcellularLocation>
</comment>
<dbReference type="GO" id="GO:0034496">
    <property type="term" value="P:multivesicular body membrane disassembly"/>
    <property type="evidence" value="ECO:0007669"/>
    <property type="project" value="TreeGrafter"/>
</dbReference>
<dbReference type="GeneID" id="19878714"/>
<dbReference type="GO" id="GO:0004806">
    <property type="term" value="F:triacylglycerol lipase activity"/>
    <property type="evidence" value="ECO:0007669"/>
    <property type="project" value="UniProtKB-EC"/>
</dbReference>
<keyword evidence="11" id="KW-0735">Signal-anchor</keyword>
<dbReference type="FunCoup" id="L2GX04">
    <property type="interactions" value="20"/>
</dbReference>
<dbReference type="HOGENOM" id="CLU_728026_0_0_1"/>
<comment type="subunit">
    <text evidence="5">Binds to both phosphatidylinositol (PI) and phosphatidylinositol 3,5-bisphosphate (PIP2).</text>
</comment>
<name>L2GX04_VAVCU</name>
<evidence type="ECO:0000256" key="4">
    <source>
        <dbReference type="ARBA" id="ARBA00010701"/>
    </source>
</evidence>
<evidence type="ECO:0000256" key="10">
    <source>
        <dbReference type="ARBA" id="ARBA00022963"/>
    </source>
</evidence>
<dbReference type="OMA" id="RIFKWDE"/>
<dbReference type="EC" id="3.1.1.3" evidence="6"/>
<dbReference type="GO" id="GO:0004620">
    <property type="term" value="F:phospholipase activity"/>
    <property type="evidence" value="ECO:0007669"/>
    <property type="project" value="TreeGrafter"/>
</dbReference>
<reference evidence="20" key="1">
    <citation type="submission" date="2011-03" db="EMBL/GenBank/DDBJ databases">
        <title>The genome sequence of Vavraia culicis strain floridensis.</title>
        <authorList>
            <consortium name="The Broad Institute Genome Sequencing Platform"/>
            <person name="Cuomo C."/>
            <person name="Becnel J."/>
            <person name="Sanscrainte N."/>
            <person name="Young S.K."/>
            <person name="Zeng Q."/>
            <person name="Gargeya S."/>
            <person name="Fitzgerald M."/>
            <person name="Haas B."/>
            <person name="Abouelleil A."/>
            <person name="Alvarado L."/>
            <person name="Arachchi H.M."/>
            <person name="Berlin A."/>
            <person name="Chapman S.B."/>
            <person name="Gearin G."/>
            <person name="Goldberg J."/>
            <person name="Griggs A."/>
            <person name="Gujja S."/>
            <person name="Hansen M."/>
            <person name="Heiman D."/>
            <person name="Howarth C."/>
            <person name="Larimer J."/>
            <person name="Lui A."/>
            <person name="MacDonald P.J.P."/>
            <person name="McCowen C."/>
            <person name="Montmayeur A."/>
            <person name="Murphy C."/>
            <person name="Neiman D."/>
            <person name="Pearson M."/>
            <person name="Priest M."/>
            <person name="Roberts A."/>
            <person name="Saif S."/>
            <person name="Shea T."/>
            <person name="Sisk P."/>
            <person name="Stolte C."/>
            <person name="Sykes S."/>
            <person name="Wortman J."/>
            <person name="Nusbaum C."/>
            <person name="Birren B."/>
        </authorList>
    </citation>
    <scope>NUCLEOTIDE SEQUENCE [LARGE SCALE GENOMIC DNA]</scope>
    <source>
        <strain evidence="20">floridensis</strain>
    </source>
</reference>
<dbReference type="InParanoid" id="L2GX04"/>
<organism evidence="19 20">
    <name type="scientific">Vavraia culicis (isolate floridensis)</name>
    <name type="common">Microsporidian parasite</name>
    <dbReference type="NCBI Taxonomy" id="948595"/>
    <lineage>
        <taxon>Eukaryota</taxon>
        <taxon>Fungi</taxon>
        <taxon>Fungi incertae sedis</taxon>
        <taxon>Microsporidia</taxon>
        <taxon>Pleistophoridae</taxon>
        <taxon>Vavraia</taxon>
    </lineage>
</organism>
<sequence length="380" mass="43279">MRTAVLMLFIKAILCIFTAQSSGQAGNNVSFFDINFKSFLNYFLSGLKNLARIGRIFKWDEVFYKEPQNEMTSFAISDTEKMLFYKLALLSQQTYSVEDYYDGKLKKDYEMAVQKYKRANDMEQTPKNGRKFSIFEVFYTKTEFVKNYLKGIIFTVDRTTVIAYKGTSPSLLGYGNSSSSSDKVFDNIAFDCNLSPERVKNLFYLEDARQIYLDVKRRFPNNRIVLTGHSMGAAIASSVGYIYNEYVIGFGTPGDHQIIKRLHPSKQKTHDKKKPSGVIDSLFAKIGHKTVHVSDCRDVIYRGACNGQVDICKISGYDIKTKCHTGVTLCFDNEGSLSLLKHTIYSIVEKLKQEKLSFYKVDESGCGKTECKDKLKGIFK</sequence>
<evidence type="ECO:0000256" key="1">
    <source>
        <dbReference type="ARBA" id="ARBA00001024"/>
    </source>
</evidence>